<evidence type="ECO:0000313" key="2">
    <source>
        <dbReference type="EMBL" id="KAJ9600322.1"/>
    </source>
</evidence>
<protein>
    <submittedName>
        <fullName evidence="2">Uncharacterized protein</fullName>
    </submittedName>
</protein>
<dbReference type="Proteomes" id="UP001233999">
    <property type="component" value="Unassembled WGS sequence"/>
</dbReference>
<feature type="non-terminal residue" evidence="2">
    <location>
        <position position="95"/>
    </location>
</feature>
<keyword evidence="1" id="KW-0812">Transmembrane</keyword>
<evidence type="ECO:0000256" key="1">
    <source>
        <dbReference type="SAM" id="Phobius"/>
    </source>
</evidence>
<evidence type="ECO:0000313" key="3">
    <source>
        <dbReference type="Proteomes" id="UP001233999"/>
    </source>
</evidence>
<keyword evidence="1" id="KW-0472">Membrane</keyword>
<dbReference type="EMBL" id="JASPKZ010000432">
    <property type="protein sequence ID" value="KAJ9600322.1"/>
    <property type="molecule type" value="Genomic_DNA"/>
</dbReference>
<proteinExistence type="predicted"/>
<reference evidence="2" key="1">
    <citation type="journal article" date="2023" name="IScience">
        <title>Live-bearing cockroach genome reveals convergent evolutionary mechanisms linked to viviparity in insects and beyond.</title>
        <authorList>
            <person name="Fouks B."/>
            <person name="Harrison M.C."/>
            <person name="Mikhailova A.A."/>
            <person name="Marchal E."/>
            <person name="English S."/>
            <person name="Carruthers M."/>
            <person name="Jennings E.C."/>
            <person name="Chiamaka E.L."/>
            <person name="Frigard R.A."/>
            <person name="Pippel M."/>
            <person name="Attardo G.M."/>
            <person name="Benoit J.B."/>
            <person name="Bornberg-Bauer E."/>
            <person name="Tobe S.S."/>
        </authorList>
    </citation>
    <scope>NUCLEOTIDE SEQUENCE</scope>
    <source>
        <strain evidence="2">Stay&amp;Tobe</strain>
    </source>
</reference>
<feature type="transmembrane region" description="Helical" evidence="1">
    <location>
        <begin position="6"/>
        <end position="24"/>
    </location>
</feature>
<feature type="non-terminal residue" evidence="2">
    <location>
        <position position="1"/>
    </location>
</feature>
<sequence>VSVANVVDVVLVVGAGWMFSLGIFPPTKLLYSHSDYAIFSVNELNELFAIMSYISYAQVKVFLNKMIRVQFLSSLSFFSWVVTARFCEGMCSDLG</sequence>
<comment type="caution">
    <text evidence="2">The sequence shown here is derived from an EMBL/GenBank/DDBJ whole genome shotgun (WGS) entry which is preliminary data.</text>
</comment>
<accession>A0AAD8AJP8</accession>
<keyword evidence="1" id="KW-1133">Transmembrane helix</keyword>
<gene>
    <name evidence="2" type="ORF">L9F63_009398</name>
</gene>
<reference evidence="2" key="2">
    <citation type="submission" date="2023-05" db="EMBL/GenBank/DDBJ databases">
        <authorList>
            <person name="Fouks B."/>
        </authorList>
    </citation>
    <scope>NUCLEOTIDE SEQUENCE</scope>
    <source>
        <strain evidence="2">Stay&amp;Tobe</strain>
        <tissue evidence="2">Testes</tissue>
    </source>
</reference>
<dbReference type="AlphaFoldDB" id="A0AAD8AJP8"/>
<name>A0AAD8AJP8_DIPPU</name>
<keyword evidence="3" id="KW-1185">Reference proteome</keyword>
<organism evidence="2 3">
    <name type="scientific">Diploptera punctata</name>
    <name type="common">Pacific beetle cockroach</name>
    <dbReference type="NCBI Taxonomy" id="6984"/>
    <lineage>
        <taxon>Eukaryota</taxon>
        <taxon>Metazoa</taxon>
        <taxon>Ecdysozoa</taxon>
        <taxon>Arthropoda</taxon>
        <taxon>Hexapoda</taxon>
        <taxon>Insecta</taxon>
        <taxon>Pterygota</taxon>
        <taxon>Neoptera</taxon>
        <taxon>Polyneoptera</taxon>
        <taxon>Dictyoptera</taxon>
        <taxon>Blattodea</taxon>
        <taxon>Blaberoidea</taxon>
        <taxon>Blaberidae</taxon>
        <taxon>Diplopterinae</taxon>
        <taxon>Diploptera</taxon>
    </lineage>
</organism>